<reference evidence="1" key="1">
    <citation type="submission" date="2020-06" db="EMBL/GenBank/DDBJ databases">
        <authorList>
            <person name="Li T."/>
            <person name="Hu X."/>
            <person name="Zhang T."/>
            <person name="Song X."/>
            <person name="Zhang H."/>
            <person name="Dai N."/>
            <person name="Sheng W."/>
            <person name="Hou X."/>
            <person name="Wei L."/>
        </authorList>
    </citation>
    <scope>NUCLEOTIDE SEQUENCE</scope>
    <source>
        <strain evidence="1">K16</strain>
        <tissue evidence="1">Leaf</tissue>
    </source>
</reference>
<dbReference type="Proteomes" id="UP001289374">
    <property type="component" value="Unassembled WGS sequence"/>
</dbReference>
<accession>A0AAE1X000</accession>
<dbReference type="AlphaFoldDB" id="A0AAE1X000"/>
<dbReference type="SUPFAM" id="SSF51445">
    <property type="entry name" value="(Trans)glycosidases"/>
    <property type="match status" value="1"/>
</dbReference>
<proteinExistence type="predicted"/>
<dbReference type="Gene3D" id="3.20.20.80">
    <property type="entry name" value="Glycosidases"/>
    <property type="match status" value="1"/>
</dbReference>
<keyword evidence="2" id="KW-1185">Reference proteome</keyword>
<dbReference type="InterPro" id="IPR017853">
    <property type="entry name" value="GH"/>
</dbReference>
<dbReference type="PANTHER" id="PTHR31263">
    <property type="entry name" value="CELLULASE FAMILY PROTEIN (AFU_ORTHOLOGUE AFUA_5G14560)"/>
    <property type="match status" value="1"/>
</dbReference>
<reference evidence="1" key="2">
    <citation type="journal article" date="2024" name="Plant">
        <title>Genomic evolution and insights into agronomic trait innovations of Sesamum species.</title>
        <authorList>
            <person name="Miao H."/>
            <person name="Wang L."/>
            <person name="Qu L."/>
            <person name="Liu H."/>
            <person name="Sun Y."/>
            <person name="Le M."/>
            <person name="Wang Q."/>
            <person name="Wei S."/>
            <person name="Zheng Y."/>
            <person name="Lin W."/>
            <person name="Duan Y."/>
            <person name="Cao H."/>
            <person name="Xiong S."/>
            <person name="Wang X."/>
            <person name="Wei L."/>
            <person name="Li C."/>
            <person name="Ma Q."/>
            <person name="Ju M."/>
            <person name="Zhao R."/>
            <person name="Li G."/>
            <person name="Mu C."/>
            <person name="Tian Q."/>
            <person name="Mei H."/>
            <person name="Zhang T."/>
            <person name="Gao T."/>
            <person name="Zhang H."/>
        </authorList>
    </citation>
    <scope>NUCLEOTIDE SEQUENCE</scope>
    <source>
        <strain evidence="1">K16</strain>
    </source>
</reference>
<organism evidence="1 2">
    <name type="scientific">Sesamum angolense</name>
    <dbReference type="NCBI Taxonomy" id="2727404"/>
    <lineage>
        <taxon>Eukaryota</taxon>
        <taxon>Viridiplantae</taxon>
        <taxon>Streptophyta</taxon>
        <taxon>Embryophyta</taxon>
        <taxon>Tracheophyta</taxon>
        <taxon>Spermatophyta</taxon>
        <taxon>Magnoliopsida</taxon>
        <taxon>eudicotyledons</taxon>
        <taxon>Gunneridae</taxon>
        <taxon>Pentapetalae</taxon>
        <taxon>asterids</taxon>
        <taxon>lamiids</taxon>
        <taxon>Lamiales</taxon>
        <taxon>Pedaliaceae</taxon>
        <taxon>Sesamum</taxon>
    </lineage>
</organism>
<dbReference type="PANTHER" id="PTHR31263:SF44">
    <property type="entry name" value="OS04G0481200 PROTEIN"/>
    <property type="match status" value="1"/>
</dbReference>
<comment type="caution">
    <text evidence="1">The sequence shown here is derived from an EMBL/GenBank/DDBJ whole genome shotgun (WGS) entry which is preliminary data.</text>
</comment>
<sequence>MRHQSNRKQHRQVSTVAAQPLSTNSRWIVDETGQRVKLSCVNWPSHLEVVVAEGLSKQPVDEISEEIRSLGFNCVRLTWPLFLFTNDTLAARTVRQSLTNLGLFEAIAGFQTNNPDIIDLPLIDAYQAVVGSLGKKNVMIILDNHTRTNQGCHHLQVYQECSGDELEE</sequence>
<evidence type="ECO:0000313" key="1">
    <source>
        <dbReference type="EMBL" id="KAK4402705.1"/>
    </source>
</evidence>
<dbReference type="EMBL" id="JACGWL010000005">
    <property type="protein sequence ID" value="KAK4402705.1"/>
    <property type="molecule type" value="Genomic_DNA"/>
</dbReference>
<protein>
    <submittedName>
        <fullName evidence="1">Uncharacterized protein</fullName>
    </submittedName>
</protein>
<gene>
    <name evidence="1" type="ORF">Sango_1011200</name>
</gene>
<evidence type="ECO:0000313" key="2">
    <source>
        <dbReference type="Proteomes" id="UP001289374"/>
    </source>
</evidence>
<name>A0AAE1X000_9LAMI</name>